<dbReference type="InterPro" id="IPR036390">
    <property type="entry name" value="WH_DNA-bd_sf"/>
</dbReference>
<evidence type="ECO:0000256" key="1">
    <source>
        <dbReference type="ARBA" id="ARBA00022801"/>
    </source>
</evidence>
<sequence length="296" mass="35099">MIDENGFNEEEFLKNYDAKKYERPSVTNDIIIFTTEDKEESNPRKMPRKGMQVLLIKRKEHPYINQWATPGGFVRMNESLVEGLKRELKEETGVDNVYTEQLYAFGDTDRDPRTRVISIANMALIPKNSINPMAGDDAKEVAWFWVNKKLIKNDWEKENIEKIYELELKSIDDSVKIIYEIKETISKDIFRRRKVKYSLLEESTDLLAFDHYKVIDCGIDKLREKIEESPIAFNLLPRLFVVKELQYVYESIMGKEILNFRRKIGNMIVETDEKIEGKPYRPAQVFKFNENWEREF</sequence>
<comment type="caution">
    <text evidence="3">The sequence shown here is derived from an EMBL/GenBank/DDBJ whole genome shotgun (WGS) entry which is preliminary data.</text>
</comment>
<dbReference type="InterPro" id="IPR054105">
    <property type="entry name" value="WHD_NrtR"/>
</dbReference>
<dbReference type="SUPFAM" id="SSF46785">
    <property type="entry name" value="Winged helix' DNA-binding domain"/>
    <property type="match status" value="1"/>
</dbReference>
<dbReference type="PROSITE" id="PS00893">
    <property type="entry name" value="NUDIX_BOX"/>
    <property type="match status" value="1"/>
</dbReference>
<evidence type="ECO:0000313" key="4">
    <source>
        <dbReference type="Proteomes" id="UP001056429"/>
    </source>
</evidence>
<reference evidence="3" key="1">
    <citation type="journal article" date="2021" name="mSystems">
        <title>Bacteria and Archaea Synergistically Convert Glycine Betaine to Biogenic Methane in the Formosa Cold Seep of the South China Sea.</title>
        <authorList>
            <person name="Li L."/>
            <person name="Zhang W."/>
            <person name="Zhang S."/>
            <person name="Song L."/>
            <person name="Sun Q."/>
            <person name="Zhang H."/>
            <person name="Xiang H."/>
            <person name="Dong X."/>
        </authorList>
    </citation>
    <scope>NUCLEOTIDE SEQUENCE</scope>
    <source>
        <strain evidence="3">ZWT</strain>
    </source>
</reference>
<dbReference type="PANTHER" id="PTHR43736:SF4">
    <property type="entry name" value="SLR1690 PROTEIN"/>
    <property type="match status" value="1"/>
</dbReference>
<accession>A0A9J6NV37</accession>
<name>A0A9J6NV37_9CLOT</name>
<reference evidence="3" key="2">
    <citation type="submission" date="2021-04" db="EMBL/GenBank/DDBJ databases">
        <authorList>
            <person name="Dong X."/>
        </authorList>
    </citation>
    <scope>NUCLEOTIDE SEQUENCE</scope>
    <source>
        <strain evidence="3">ZWT</strain>
    </source>
</reference>
<dbReference type="SUPFAM" id="SSF55811">
    <property type="entry name" value="Nudix"/>
    <property type="match status" value="1"/>
</dbReference>
<dbReference type="Pfam" id="PF00293">
    <property type="entry name" value="NUDIX"/>
    <property type="match status" value="1"/>
</dbReference>
<protein>
    <submittedName>
        <fullName evidence="3">NUDIX hydrolase</fullName>
    </submittedName>
</protein>
<dbReference type="Pfam" id="PF21906">
    <property type="entry name" value="WHD_NrtR"/>
    <property type="match status" value="1"/>
</dbReference>
<dbReference type="InterPro" id="IPR015797">
    <property type="entry name" value="NUDIX_hydrolase-like_dom_sf"/>
</dbReference>
<evidence type="ECO:0000313" key="3">
    <source>
        <dbReference type="EMBL" id="MCM1988351.1"/>
    </source>
</evidence>
<dbReference type="AlphaFoldDB" id="A0A9J6NV37"/>
<dbReference type="InterPro" id="IPR036388">
    <property type="entry name" value="WH-like_DNA-bd_sf"/>
</dbReference>
<organism evidence="3 4">
    <name type="scientific">Oceanirhabdus seepicola</name>
    <dbReference type="NCBI Taxonomy" id="2828781"/>
    <lineage>
        <taxon>Bacteria</taxon>
        <taxon>Bacillati</taxon>
        <taxon>Bacillota</taxon>
        <taxon>Clostridia</taxon>
        <taxon>Eubacteriales</taxon>
        <taxon>Clostridiaceae</taxon>
        <taxon>Oceanirhabdus</taxon>
    </lineage>
</organism>
<dbReference type="InterPro" id="IPR000086">
    <property type="entry name" value="NUDIX_hydrolase_dom"/>
</dbReference>
<dbReference type="Gene3D" id="1.10.10.10">
    <property type="entry name" value="Winged helix-like DNA-binding domain superfamily/Winged helix DNA-binding domain"/>
    <property type="match status" value="1"/>
</dbReference>
<gene>
    <name evidence="3" type="ORF">KDK92_01255</name>
</gene>
<dbReference type="Gene3D" id="3.90.79.10">
    <property type="entry name" value="Nucleoside Triphosphate Pyrophosphohydrolase"/>
    <property type="match status" value="1"/>
</dbReference>
<keyword evidence="1 3" id="KW-0378">Hydrolase</keyword>
<dbReference type="PROSITE" id="PS51462">
    <property type="entry name" value="NUDIX"/>
    <property type="match status" value="1"/>
</dbReference>
<feature type="domain" description="Nudix hydrolase" evidence="2">
    <location>
        <begin position="23"/>
        <end position="169"/>
    </location>
</feature>
<keyword evidence="4" id="KW-1185">Reference proteome</keyword>
<dbReference type="PANTHER" id="PTHR43736">
    <property type="entry name" value="ADP-RIBOSE PYROPHOSPHATASE"/>
    <property type="match status" value="1"/>
</dbReference>
<dbReference type="GO" id="GO:0016787">
    <property type="term" value="F:hydrolase activity"/>
    <property type="evidence" value="ECO:0007669"/>
    <property type="project" value="UniProtKB-KW"/>
</dbReference>
<dbReference type="Proteomes" id="UP001056429">
    <property type="component" value="Unassembled WGS sequence"/>
</dbReference>
<dbReference type="CDD" id="cd18873">
    <property type="entry name" value="NUDIX_NadM_like"/>
    <property type="match status" value="1"/>
</dbReference>
<dbReference type="EMBL" id="JAGSOJ010000001">
    <property type="protein sequence ID" value="MCM1988351.1"/>
    <property type="molecule type" value="Genomic_DNA"/>
</dbReference>
<proteinExistence type="predicted"/>
<evidence type="ECO:0000259" key="2">
    <source>
        <dbReference type="PROSITE" id="PS51462"/>
    </source>
</evidence>
<dbReference type="InterPro" id="IPR020084">
    <property type="entry name" value="NUDIX_hydrolase_CS"/>
</dbReference>